<dbReference type="EMBL" id="PQXF01000014">
    <property type="protein sequence ID" value="PXF60588.1"/>
    <property type="molecule type" value="Genomic_DNA"/>
</dbReference>
<accession>A0AC61L2S2</accession>
<protein>
    <submittedName>
        <fullName evidence="1">Uncharacterized protein</fullName>
    </submittedName>
</protein>
<evidence type="ECO:0000313" key="1">
    <source>
        <dbReference type="EMBL" id="PXF60588.1"/>
    </source>
</evidence>
<gene>
    <name evidence="1" type="ORF">C4B59_08675</name>
</gene>
<sequence>MCNAYVCARVVEVAKKVNDYIVTVVGGQHFSFSAEESLNDFPEIDYIVRGEGEVTLVELIKTLRDEKTSEE</sequence>
<comment type="caution">
    <text evidence="1">The sequence shown here is derived from an EMBL/GenBank/DDBJ whole genome shotgun (WGS) entry which is preliminary data.</text>
</comment>
<name>A0AC61L2S2_9EURY</name>
<organism evidence="1 2">
    <name type="scientific">Candidatus Methanogaster sp</name>
    <dbReference type="NCBI Taxonomy" id="3386292"/>
    <lineage>
        <taxon>Archaea</taxon>
        <taxon>Methanobacteriati</taxon>
        <taxon>Methanobacteriota</taxon>
        <taxon>Stenosarchaea group</taxon>
        <taxon>Methanomicrobia</taxon>
        <taxon>Methanosarcinales</taxon>
        <taxon>ANME-2 cluster</taxon>
        <taxon>Candidatus Methanogasteraceae</taxon>
        <taxon>Candidatus Methanogaster</taxon>
    </lineage>
</organism>
<proteinExistence type="predicted"/>
<dbReference type="Proteomes" id="UP000248329">
    <property type="component" value="Unassembled WGS sequence"/>
</dbReference>
<evidence type="ECO:0000313" key="2">
    <source>
        <dbReference type="Proteomes" id="UP000248329"/>
    </source>
</evidence>
<reference evidence="1" key="1">
    <citation type="submission" date="2018-01" db="EMBL/GenBank/DDBJ databases">
        <authorList>
            <person name="Krukenberg V."/>
        </authorList>
    </citation>
    <scope>NUCLEOTIDE SEQUENCE</scope>
    <source>
        <strain evidence="1">E20ANME2</strain>
    </source>
</reference>